<feature type="compositionally biased region" description="Polar residues" evidence="2">
    <location>
        <begin position="1408"/>
        <end position="1417"/>
    </location>
</feature>
<dbReference type="Gene3D" id="3.40.50.11500">
    <property type="match status" value="1"/>
</dbReference>
<dbReference type="SMART" id="SM00801">
    <property type="entry name" value="dDENN"/>
    <property type="match status" value="1"/>
</dbReference>
<dbReference type="InterPro" id="IPR043153">
    <property type="entry name" value="DENN_C"/>
</dbReference>
<dbReference type="PANTHER" id="PTHR12296:SF30">
    <property type="entry name" value="DENN DOMAIN-CONTAINING PROTEIN CRAG"/>
    <property type="match status" value="1"/>
</dbReference>
<dbReference type="Proteomes" id="UP001164746">
    <property type="component" value="Chromosome 3"/>
</dbReference>
<feature type="compositionally biased region" description="Acidic residues" evidence="2">
    <location>
        <begin position="961"/>
        <end position="970"/>
    </location>
</feature>
<feature type="compositionally biased region" description="Low complexity" evidence="2">
    <location>
        <begin position="1327"/>
        <end position="1336"/>
    </location>
</feature>
<feature type="region of interest" description="Disordered" evidence="2">
    <location>
        <begin position="1406"/>
        <end position="1436"/>
    </location>
</feature>
<keyword evidence="6" id="KW-1185">Reference proteome</keyword>
<feature type="compositionally biased region" description="Polar residues" evidence="2">
    <location>
        <begin position="1146"/>
        <end position="1157"/>
    </location>
</feature>
<dbReference type="InterPro" id="IPR001194">
    <property type="entry name" value="cDENN_dom"/>
</dbReference>
<sequence>QIKTGIIDVHQTSAIMDDRRVADYFVVAGLPENPFPLEEFSNEAAIKPTYKLDPITDITVINKSISEKVPRGYTLLEKTPSDYPADMNHGSLRQHEMYICYRRSRDKPPLTDVGVLYEGKERLMSGCEVIHTTYFGTPANVNNSSNGRTYITYRRAAENAPSDMLAVVDLCIGEGPPHSYCQIHKNLNRGLMGSDVYLCYKKAMTKTDILAYKPAILNRYPAEDYADFPLPESVSMFCLPMGATVECWSAKAQHPYPVFSTFILTGIGWNKVYGAAITFYEEYSEDKLTDLQMRHLGLKNKHIREQYRIMKTVHSNKSICLLSRWPFFEAFKHMLQHISHFMYDVPYPSPQRPRILVQLSHDAISLAMPEDSPLPQSGASFVAMLKNLGPENCMTILLYVLHEHKILVHSLRASVLTAVAEAISTLIFPLQWQCPYIPLCPLGLSDVLSAPTPYIIGLDSRYFDLFDPPPDVFCVDLDTIRIWPPDDKKNLSYKLLPRKPTKVLQESLHRLYDRLVVELPRHGQDDSTVDLAPLDQDFKKKHKEILLELEIQEVFLRFMACILKGYKNFLKPIANMPDLDTTNAASLFDMQGFLKSREKANHKFYQTLLRTQLFNRFIEERSFVSDKDDSLAFFDECTEKVVETSEEPKLIELEDSSKSERTMFILPPEPLQGDLFLEKNKPARSSSQQRDRGGPSSPVARRTKQEIRTAQKHAQQVFNQPSLWAKCLLSHAYSLWFMLLPAYIKYSQSVTKALILAYDLCYRVMLQLCGQYNKPVLAVKVYSEMKHAGVHPNAITYGYYNKAVLEGRWPTTISQGRVLWRKLRNVVLGVAKFKRAVRRRSMSICSNSGSEYDQVSHASLDSCLEEERLDTRHETIMLAGSRSDHGQVPGSLQVKVNGKIPEEVERAPSDRGYNSMTQEEAKNFSDLISQECPEESSFKRDLKNALRFSFRRKQKKKESEITEETQDDEDKAFKGSSDLSTADQFRMRVKSIVRQISLPAQGSPRGSFHGSSAAGVLMVSESLMSGDALSKSMGPTVGHVGLTIANDKQRKRHRSAGDFQTKARSNSLFANWRQKHSSEDTSIKFSDILASEEGGDGMKTRNLRGGEVLSPGGTEMQDISEEIKDSGVGLDENEALGDVVGGNEGGAQTQGTSSVSKPVNCDSEPHNIGDHASLIDGKGLTDEQTLDNIAEIKSRSSSLKSATSSPLHSVATPVTENDPLGLFTAPDLRATKIQEQRQSPEKNKEEFVAKKPFEGEVKLTNKSLPKLDLGLCNSIPASSSEGKTTVDSTGSAGERLLEKVLSPVEKVQKTLLKLERTNSFPENLGNSSKTTTPSKSHSVRAEVASLGRSSSSLYEQKTEPMAGTPRSGGLFRTGSFRRHKQNFSGMLKIATGAVANKLSEMKWLTPTKMGSNNSLTPSYDDSDSETESYQETQRKKGSLDFLHRSIDRLDAHSINGTHGRYYNRVVEEHAGIMSLLFM</sequence>
<dbReference type="SMART" id="SM00799">
    <property type="entry name" value="DENN"/>
    <property type="match status" value="1"/>
</dbReference>
<keyword evidence="1" id="KW-0344">Guanine-nucleotide releasing factor</keyword>
<proteinExistence type="predicted"/>
<organism evidence="5 6">
    <name type="scientific">Mya arenaria</name>
    <name type="common">Soft-shell clam</name>
    <dbReference type="NCBI Taxonomy" id="6604"/>
    <lineage>
        <taxon>Eukaryota</taxon>
        <taxon>Metazoa</taxon>
        <taxon>Spiralia</taxon>
        <taxon>Lophotrochozoa</taxon>
        <taxon>Mollusca</taxon>
        <taxon>Bivalvia</taxon>
        <taxon>Autobranchia</taxon>
        <taxon>Heteroconchia</taxon>
        <taxon>Euheterodonta</taxon>
        <taxon>Imparidentia</taxon>
        <taxon>Neoheterodontei</taxon>
        <taxon>Myida</taxon>
        <taxon>Myoidea</taxon>
        <taxon>Myidae</taxon>
        <taxon>Mya</taxon>
    </lineage>
</organism>
<name>A0ABY7DVR1_MYAAR</name>
<dbReference type="EMBL" id="CP111014">
    <property type="protein sequence ID" value="WAR00947.1"/>
    <property type="molecule type" value="Genomic_DNA"/>
</dbReference>
<accession>A0ABY7DVR1</accession>
<gene>
    <name evidence="5" type="ORF">MAR_025319</name>
</gene>
<feature type="non-terminal residue" evidence="5">
    <location>
        <position position="1478"/>
    </location>
</feature>
<dbReference type="Pfam" id="PF03456">
    <property type="entry name" value="uDENN"/>
    <property type="match status" value="1"/>
</dbReference>
<evidence type="ECO:0000256" key="2">
    <source>
        <dbReference type="SAM" id="MobiDB-lite"/>
    </source>
</evidence>
<dbReference type="Pfam" id="PF03455">
    <property type="entry name" value="dDENN"/>
    <property type="match status" value="1"/>
</dbReference>
<protein>
    <submittedName>
        <fullName evidence="5">MYCPP-like protein</fullName>
    </submittedName>
</protein>
<feature type="region of interest" description="Disordered" evidence="2">
    <location>
        <begin position="1194"/>
        <end position="1220"/>
    </location>
</feature>
<dbReference type="InterPro" id="IPR023341">
    <property type="entry name" value="MABP"/>
</dbReference>
<dbReference type="InterPro" id="IPR051696">
    <property type="entry name" value="DENN_Domain_GEFs"/>
</dbReference>
<feature type="region of interest" description="Disordered" evidence="2">
    <location>
        <begin position="680"/>
        <end position="706"/>
    </location>
</feature>
<feature type="region of interest" description="Disordered" evidence="2">
    <location>
        <begin position="1318"/>
        <end position="1371"/>
    </location>
</feature>
<dbReference type="PROSITE" id="PS50211">
    <property type="entry name" value="DENN"/>
    <property type="match status" value="1"/>
</dbReference>
<dbReference type="PROSITE" id="PS51498">
    <property type="entry name" value="MABP"/>
    <property type="match status" value="1"/>
</dbReference>
<feature type="domain" description="MABP" evidence="4">
    <location>
        <begin position="52"/>
        <end position="204"/>
    </location>
</feature>
<feature type="domain" description="UDENN" evidence="3">
    <location>
        <begin position="196"/>
        <end position="630"/>
    </location>
</feature>
<evidence type="ECO:0000256" key="1">
    <source>
        <dbReference type="ARBA" id="ARBA00022658"/>
    </source>
</evidence>
<feature type="region of interest" description="Disordered" evidence="2">
    <location>
        <begin position="953"/>
        <end position="977"/>
    </location>
</feature>
<dbReference type="Pfam" id="PF02141">
    <property type="entry name" value="DENN"/>
    <property type="match status" value="1"/>
</dbReference>
<dbReference type="InterPro" id="IPR005113">
    <property type="entry name" value="uDENN_dom"/>
</dbReference>
<evidence type="ECO:0000313" key="6">
    <source>
        <dbReference type="Proteomes" id="UP001164746"/>
    </source>
</evidence>
<evidence type="ECO:0000313" key="5">
    <source>
        <dbReference type="EMBL" id="WAR00947.1"/>
    </source>
</evidence>
<evidence type="ECO:0000259" key="4">
    <source>
        <dbReference type="PROSITE" id="PS51498"/>
    </source>
</evidence>
<dbReference type="InterPro" id="IPR005112">
    <property type="entry name" value="dDENN_dom"/>
</dbReference>
<dbReference type="PANTHER" id="PTHR12296">
    <property type="entry name" value="DENN DOMAIN-CONTAINING PROTEIN 4"/>
    <property type="match status" value="1"/>
</dbReference>
<reference evidence="5" key="1">
    <citation type="submission" date="2022-11" db="EMBL/GenBank/DDBJ databases">
        <title>Centuries of genome instability and evolution in soft-shell clam transmissible cancer (bioRxiv).</title>
        <authorList>
            <person name="Hart S.F.M."/>
            <person name="Yonemitsu M.A."/>
            <person name="Giersch R.M."/>
            <person name="Beal B.F."/>
            <person name="Arriagada G."/>
            <person name="Davis B.W."/>
            <person name="Ostrander E.A."/>
            <person name="Goff S.P."/>
            <person name="Metzger M.J."/>
        </authorList>
    </citation>
    <scope>NUCLEOTIDE SEQUENCE</scope>
    <source>
        <strain evidence="5">MELC-2E11</strain>
        <tissue evidence="5">Siphon/mantle</tissue>
    </source>
</reference>
<dbReference type="InterPro" id="IPR037516">
    <property type="entry name" value="Tripartite_DENN"/>
</dbReference>
<dbReference type="SMART" id="SM00800">
    <property type="entry name" value="uDENN"/>
    <property type="match status" value="1"/>
</dbReference>
<feature type="region of interest" description="Disordered" evidence="2">
    <location>
        <begin position="1141"/>
        <end position="1176"/>
    </location>
</feature>
<dbReference type="Gene3D" id="2.100.10.50">
    <property type="match status" value="1"/>
</dbReference>
<evidence type="ECO:0000259" key="3">
    <source>
        <dbReference type="PROSITE" id="PS50211"/>
    </source>
</evidence>
<feature type="compositionally biased region" description="Low complexity" evidence="2">
    <location>
        <begin position="1195"/>
        <end position="1209"/>
    </location>
</feature>
<feature type="region of interest" description="Disordered" evidence="2">
    <location>
        <begin position="1092"/>
        <end position="1114"/>
    </location>
</feature>